<reference evidence="1 2" key="1">
    <citation type="submission" date="2017-12" db="EMBL/GenBank/DDBJ databases">
        <title>Sequencing the genomes of 1000 Actinobacteria strains.</title>
        <authorList>
            <person name="Klenk H.-P."/>
        </authorList>
    </citation>
    <scope>NUCLEOTIDE SEQUENCE [LARGE SCALE GENOMIC DNA]</scope>
    <source>
        <strain evidence="1 2">DSM 44489</strain>
    </source>
</reference>
<comment type="caution">
    <text evidence="1">The sequence shown here is derived from an EMBL/GenBank/DDBJ whole genome shotgun (WGS) entry which is preliminary data.</text>
</comment>
<name>A0A2N3V529_9NOCA</name>
<evidence type="ECO:0000313" key="1">
    <source>
        <dbReference type="EMBL" id="PKV76730.1"/>
    </source>
</evidence>
<keyword evidence="2" id="KW-1185">Reference proteome</keyword>
<sequence length="73" mass="8128">MRHGAPTIYSHIRSSMLTSMQLGDLVRLGANGVSQFRVLEVEDAHALIEPTSDAPSGFPFRMRLIDLVTWTDD</sequence>
<dbReference type="Proteomes" id="UP000233766">
    <property type="component" value="Unassembled WGS sequence"/>
</dbReference>
<accession>A0A2N3V529</accession>
<evidence type="ECO:0000313" key="2">
    <source>
        <dbReference type="Proteomes" id="UP000233766"/>
    </source>
</evidence>
<proteinExistence type="predicted"/>
<dbReference type="EMBL" id="PJMW01000003">
    <property type="protein sequence ID" value="PKV76730.1"/>
    <property type="molecule type" value="Genomic_DNA"/>
</dbReference>
<gene>
    <name evidence="1" type="ORF">ATK86_7132</name>
</gene>
<dbReference type="AlphaFoldDB" id="A0A2N3V529"/>
<organism evidence="1 2">
    <name type="scientific">Nocardia fluminea</name>
    <dbReference type="NCBI Taxonomy" id="134984"/>
    <lineage>
        <taxon>Bacteria</taxon>
        <taxon>Bacillati</taxon>
        <taxon>Actinomycetota</taxon>
        <taxon>Actinomycetes</taxon>
        <taxon>Mycobacteriales</taxon>
        <taxon>Nocardiaceae</taxon>
        <taxon>Nocardia</taxon>
    </lineage>
</organism>
<protein>
    <submittedName>
        <fullName evidence="1">Uncharacterized protein</fullName>
    </submittedName>
</protein>